<dbReference type="InterPro" id="IPR042982">
    <property type="entry name" value="GBX-1/2"/>
</dbReference>
<dbReference type="InterPro" id="IPR017970">
    <property type="entry name" value="Homeobox_CS"/>
</dbReference>
<dbReference type="Gene3D" id="1.10.10.60">
    <property type="entry name" value="Homeodomain-like"/>
    <property type="match status" value="1"/>
</dbReference>
<dbReference type="InterPro" id="IPR009057">
    <property type="entry name" value="Homeodomain-like_sf"/>
</dbReference>
<feature type="compositionally biased region" description="Low complexity" evidence="7">
    <location>
        <begin position="111"/>
        <end position="125"/>
    </location>
</feature>
<dbReference type="PROSITE" id="PS00027">
    <property type="entry name" value="HOMEOBOX_1"/>
    <property type="match status" value="1"/>
</dbReference>
<comment type="subcellular location">
    <subcellularLocation>
        <location evidence="1 5 6">Nucleus</location>
    </subcellularLocation>
</comment>
<keyword evidence="3 5" id="KW-0371">Homeobox</keyword>
<protein>
    <recommendedName>
        <fullName evidence="8">Homeobox domain-containing protein</fullName>
    </recommendedName>
</protein>
<accession>A0A8W8N8W3</accession>
<dbReference type="SUPFAM" id="SSF46689">
    <property type="entry name" value="Homeodomain-like"/>
    <property type="match status" value="1"/>
</dbReference>
<dbReference type="PANTHER" id="PTHR24334:SF0">
    <property type="entry name" value="HOMEOBOX PROTEIN UNPLUGGED"/>
    <property type="match status" value="1"/>
</dbReference>
<dbReference type="CDD" id="cd00086">
    <property type="entry name" value="homeodomain"/>
    <property type="match status" value="1"/>
</dbReference>
<organism evidence="9 10">
    <name type="scientific">Magallana gigas</name>
    <name type="common">Pacific oyster</name>
    <name type="synonym">Crassostrea gigas</name>
    <dbReference type="NCBI Taxonomy" id="29159"/>
    <lineage>
        <taxon>Eukaryota</taxon>
        <taxon>Metazoa</taxon>
        <taxon>Spiralia</taxon>
        <taxon>Lophotrochozoa</taxon>
        <taxon>Mollusca</taxon>
        <taxon>Bivalvia</taxon>
        <taxon>Autobranchia</taxon>
        <taxon>Pteriomorphia</taxon>
        <taxon>Ostreida</taxon>
        <taxon>Ostreoidea</taxon>
        <taxon>Ostreidae</taxon>
        <taxon>Magallana</taxon>
    </lineage>
</organism>
<dbReference type="InterPro" id="IPR020479">
    <property type="entry name" value="HD_metazoa"/>
</dbReference>
<dbReference type="GO" id="GO:0051960">
    <property type="term" value="P:regulation of nervous system development"/>
    <property type="evidence" value="ECO:0007669"/>
    <property type="project" value="TreeGrafter"/>
</dbReference>
<feature type="domain" description="Homeobox" evidence="8">
    <location>
        <begin position="211"/>
        <end position="271"/>
    </location>
</feature>
<dbReference type="OrthoDB" id="6159439at2759"/>
<feature type="DNA-binding region" description="Homeobox" evidence="5">
    <location>
        <begin position="213"/>
        <end position="272"/>
    </location>
</feature>
<dbReference type="OMA" id="HLMHHPY"/>
<evidence type="ECO:0000256" key="2">
    <source>
        <dbReference type="ARBA" id="ARBA00023125"/>
    </source>
</evidence>
<evidence type="ECO:0000256" key="6">
    <source>
        <dbReference type="RuleBase" id="RU000682"/>
    </source>
</evidence>
<dbReference type="PRINTS" id="PR00024">
    <property type="entry name" value="HOMEOBOX"/>
</dbReference>
<dbReference type="Proteomes" id="UP000005408">
    <property type="component" value="Unassembled WGS sequence"/>
</dbReference>
<dbReference type="GO" id="GO:0005634">
    <property type="term" value="C:nucleus"/>
    <property type="evidence" value="ECO:0007669"/>
    <property type="project" value="UniProtKB-SubCell"/>
</dbReference>
<feature type="compositionally biased region" description="Basic and acidic residues" evidence="7">
    <location>
        <begin position="147"/>
        <end position="169"/>
    </location>
</feature>
<evidence type="ECO:0000256" key="7">
    <source>
        <dbReference type="SAM" id="MobiDB-lite"/>
    </source>
</evidence>
<evidence type="ECO:0000256" key="4">
    <source>
        <dbReference type="ARBA" id="ARBA00023242"/>
    </source>
</evidence>
<dbReference type="SMART" id="SM00389">
    <property type="entry name" value="HOX"/>
    <property type="match status" value="1"/>
</dbReference>
<dbReference type="InterPro" id="IPR001356">
    <property type="entry name" value="HD"/>
</dbReference>
<keyword evidence="10" id="KW-1185">Reference proteome</keyword>
<sequence length="329" mass="36904">MTQPSSGIGSFSIESLIANSASSPRFGRFLGNNLMFMPTSAVPPSPVNMSPEMALPFQHLMHHPYLSARAMLPANYFPSRSHSFGPLQSWSGLHQLYSGKMAPVQSERMMSPSTGSESPTGSPSPVGVCHAKAADIIDNNRPPPRGHIHEKPIASDKDDKGFGHSSRDVSDDDIDDTETMSVFEEPRSPNTHIEHDQETKTIPDRSAPVSIKTRRRRTAFTSEQLLELEKEFHSKKYLSLTERSHIAHNLKLSEVQVKIWFQNRRAKWKRVKAGMIHGRAGPDQLSNKPKIVVPIPVHVNRLAIRSQHQQLEKTNRTPHSHVQMFERPT</sequence>
<feature type="region of interest" description="Disordered" evidence="7">
    <location>
        <begin position="107"/>
        <end position="174"/>
    </location>
</feature>
<dbReference type="GO" id="GO:0000977">
    <property type="term" value="F:RNA polymerase II transcription regulatory region sequence-specific DNA binding"/>
    <property type="evidence" value="ECO:0007669"/>
    <property type="project" value="TreeGrafter"/>
</dbReference>
<dbReference type="PROSITE" id="PS50071">
    <property type="entry name" value="HOMEOBOX_2"/>
    <property type="match status" value="1"/>
</dbReference>
<evidence type="ECO:0000256" key="3">
    <source>
        <dbReference type="ARBA" id="ARBA00023155"/>
    </source>
</evidence>
<evidence type="ECO:0000256" key="5">
    <source>
        <dbReference type="PROSITE-ProRule" id="PRU00108"/>
    </source>
</evidence>
<name>A0A8W8N8W3_MAGGI</name>
<evidence type="ECO:0000259" key="8">
    <source>
        <dbReference type="PROSITE" id="PS50071"/>
    </source>
</evidence>
<evidence type="ECO:0000313" key="10">
    <source>
        <dbReference type="Proteomes" id="UP000005408"/>
    </source>
</evidence>
<dbReference type="EnsemblMetazoa" id="G5836.1">
    <property type="protein sequence ID" value="G5836.1:cds"/>
    <property type="gene ID" value="G5836"/>
</dbReference>
<reference evidence="9" key="1">
    <citation type="submission" date="2022-08" db="UniProtKB">
        <authorList>
            <consortium name="EnsemblMetazoa"/>
        </authorList>
    </citation>
    <scope>IDENTIFICATION</scope>
    <source>
        <strain evidence="9">05x7-T-G4-1.051#20</strain>
    </source>
</reference>
<dbReference type="AlphaFoldDB" id="A0A8W8N8W3"/>
<evidence type="ECO:0000313" key="9">
    <source>
        <dbReference type="EnsemblMetazoa" id="G5836.1:cds"/>
    </source>
</evidence>
<evidence type="ECO:0000256" key="1">
    <source>
        <dbReference type="ARBA" id="ARBA00004123"/>
    </source>
</evidence>
<dbReference type="Pfam" id="PF00046">
    <property type="entry name" value="Homeodomain"/>
    <property type="match status" value="1"/>
</dbReference>
<dbReference type="PANTHER" id="PTHR24334">
    <property type="entry name" value="HOMEOBOX PROTEIN GBX"/>
    <property type="match status" value="1"/>
</dbReference>
<keyword evidence="2 5" id="KW-0238">DNA-binding</keyword>
<dbReference type="GO" id="GO:0000981">
    <property type="term" value="F:DNA-binding transcription factor activity, RNA polymerase II-specific"/>
    <property type="evidence" value="ECO:0007669"/>
    <property type="project" value="InterPro"/>
</dbReference>
<proteinExistence type="predicted"/>
<keyword evidence="4 5" id="KW-0539">Nucleus</keyword>